<dbReference type="EMBL" id="SDRB02013634">
    <property type="protein sequence ID" value="THF94528.1"/>
    <property type="molecule type" value="Genomic_DNA"/>
</dbReference>
<dbReference type="PANTHER" id="PTHR35117:SF1">
    <property type="entry name" value="MYOSIN-M HEAVY PROTEIN"/>
    <property type="match status" value="1"/>
</dbReference>
<feature type="compositionally biased region" description="Polar residues" evidence="1">
    <location>
        <begin position="434"/>
        <end position="449"/>
    </location>
</feature>
<dbReference type="Proteomes" id="UP000306102">
    <property type="component" value="Unassembled WGS sequence"/>
</dbReference>
<feature type="region of interest" description="Disordered" evidence="1">
    <location>
        <begin position="430"/>
        <end position="449"/>
    </location>
</feature>
<dbReference type="PANTHER" id="PTHR35117">
    <property type="entry name" value="MYOSIN-M HEAVY PROTEIN"/>
    <property type="match status" value="1"/>
</dbReference>
<comment type="caution">
    <text evidence="2">The sequence shown here is derived from an EMBL/GenBank/DDBJ whole genome shotgun (WGS) entry which is preliminary data.</text>
</comment>
<name>A0A4S4CXW6_CAMSN</name>
<reference evidence="2 3" key="1">
    <citation type="journal article" date="2018" name="Proc. Natl. Acad. Sci. U.S.A.">
        <title>Draft genome sequence of Camellia sinensis var. sinensis provides insights into the evolution of the tea genome and tea quality.</title>
        <authorList>
            <person name="Wei C."/>
            <person name="Yang H."/>
            <person name="Wang S."/>
            <person name="Zhao J."/>
            <person name="Liu C."/>
            <person name="Gao L."/>
            <person name="Xia E."/>
            <person name="Lu Y."/>
            <person name="Tai Y."/>
            <person name="She G."/>
            <person name="Sun J."/>
            <person name="Cao H."/>
            <person name="Tong W."/>
            <person name="Gao Q."/>
            <person name="Li Y."/>
            <person name="Deng W."/>
            <person name="Jiang X."/>
            <person name="Wang W."/>
            <person name="Chen Q."/>
            <person name="Zhang S."/>
            <person name="Li H."/>
            <person name="Wu J."/>
            <person name="Wang P."/>
            <person name="Li P."/>
            <person name="Shi C."/>
            <person name="Zheng F."/>
            <person name="Jian J."/>
            <person name="Huang B."/>
            <person name="Shan D."/>
            <person name="Shi M."/>
            <person name="Fang C."/>
            <person name="Yue Y."/>
            <person name="Li F."/>
            <person name="Li D."/>
            <person name="Wei S."/>
            <person name="Han B."/>
            <person name="Jiang C."/>
            <person name="Yin Y."/>
            <person name="Xia T."/>
            <person name="Zhang Z."/>
            <person name="Bennetzen J.L."/>
            <person name="Zhao S."/>
            <person name="Wan X."/>
        </authorList>
    </citation>
    <scope>NUCLEOTIDE SEQUENCE [LARGE SCALE GENOMIC DNA]</scope>
    <source>
        <strain evidence="3">cv. Shuchazao</strain>
        <tissue evidence="2">Leaf</tissue>
    </source>
</reference>
<feature type="compositionally biased region" description="Polar residues" evidence="1">
    <location>
        <begin position="160"/>
        <end position="180"/>
    </location>
</feature>
<feature type="region of interest" description="Disordered" evidence="1">
    <location>
        <begin position="260"/>
        <end position="310"/>
    </location>
</feature>
<protein>
    <recommendedName>
        <fullName evidence="4">LisH domain-containing protein</fullName>
    </recommendedName>
</protein>
<evidence type="ECO:0000313" key="3">
    <source>
        <dbReference type="Proteomes" id="UP000306102"/>
    </source>
</evidence>
<proteinExistence type="predicted"/>
<keyword evidence="3" id="KW-1185">Reference proteome</keyword>
<feature type="region of interest" description="Disordered" evidence="1">
    <location>
        <begin position="156"/>
        <end position="223"/>
    </location>
</feature>
<organism evidence="2 3">
    <name type="scientific">Camellia sinensis var. sinensis</name>
    <name type="common">China tea</name>
    <dbReference type="NCBI Taxonomy" id="542762"/>
    <lineage>
        <taxon>Eukaryota</taxon>
        <taxon>Viridiplantae</taxon>
        <taxon>Streptophyta</taxon>
        <taxon>Embryophyta</taxon>
        <taxon>Tracheophyta</taxon>
        <taxon>Spermatophyta</taxon>
        <taxon>Magnoliopsida</taxon>
        <taxon>eudicotyledons</taxon>
        <taxon>Gunneridae</taxon>
        <taxon>Pentapetalae</taxon>
        <taxon>asterids</taxon>
        <taxon>Ericales</taxon>
        <taxon>Theaceae</taxon>
        <taxon>Camellia</taxon>
    </lineage>
</organism>
<dbReference type="AlphaFoldDB" id="A0A4S4CXW6"/>
<feature type="compositionally biased region" description="Polar residues" evidence="1">
    <location>
        <begin position="262"/>
        <end position="310"/>
    </location>
</feature>
<evidence type="ECO:0000313" key="2">
    <source>
        <dbReference type="EMBL" id="THF94528.1"/>
    </source>
</evidence>
<evidence type="ECO:0008006" key="4">
    <source>
        <dbReference type="Google" id="ProtNLM"/>
    </source>
</evidence>
<gene>
    <name evidence="2" type="ORF">TEA_016460</name>
</gene>
<evidence type="ECO:0000256" key="1">
    <source>
        <dbReference type="SAM" id="MobiDB-lite"/>
    </source>
</evidence>
<accession>A0A4S4CXW6</accession>
<sequence length="512" mass="55257">MGKQAKSKKPESYGKGKVTPVQIAFIVDRYLSDNNFSQTRSIFRSEASHLISKSPVQEAPKSLLSLGAILDEYINLKEQKVMLDQEKCRLDSEKIRVQTLLRGMQDVMSAYNAGGSAAPTPPLLISSVAKSAAVVPQMELTIGSPAGYPMYNTPVMMPTSRPSNTQTDPSNFSTPITNHPSAKRKKGSKDVPDAPITAKRSCSNLTTKQLPVKGTNTLPQSSMAMNNQENSLKFAAGQSSPNDNVLNGSPIQGSSVAKCLFNQPSRSPPTNLTVPKTPLQATSSQTDKSVSPLETSSTATSGNDVTPQQKTSTNCIVISSETIKVSPVKQLTCYSIERNHCISSSSPVKANLKRLNKREHVKGRLDFDSSDTLLNSSKPIPDAISVPEFDKEGEIFDLDLPNLDAFGIDFSLGELLVDFDLDGEFTCQPAMDSSPKSHSGSPHESWNVDSGANQVLSELSSTMAEILSEKDMNVHGPESVTSVKSTRKCIKIISPVKNCKSSSLDQENLSKD</sequence>
<feature type="compositionally biased region" description="Polar residues" evidence="1">
    <location>
        <begin position="200"/>
        <end position="223"/>
    </location>
</feature>